<protein>
    <recommendedName>
        <fullName evidence="15">Cyclic nucleotide-binding domain-containing protein</fullName>
    </recommendedName>
</protein>
<evidence type="ECO:0000259" key="15">
    <source>
        <dbReference type="PROSITE" id="PS50042"/>
    </source>
</evidence>
<dbReference type="InterPro" id="IPR018490">
    <property type="entry name" value="cNMP-bd_dom_sf"/>
</dbReference>
<dbReference type="Gene3D" id="1.10.287.70">
    <property type="match status" value="1"/>
</dbReference>
<dbReference type="Pfam" id="PF00027">
    <property type="entry name" value="cNMP_binding"/>
    <property type="match status" value="1"/>
</dbReference>
<dbReference type="InterPro" id="IPR003938">
    <property type="entry name" value="K_chnl_volt-dep_EAG/ELK/ERG"/>
</dbReference>
<feature type="compositionally biased region" description="Low complexity" evidence="13">
    <location>
        <begin position="80"/>
        <end position="105"/>
    </location>
</feature>
<dbReference type="Proteomes" id="UP000324907">
    <property type="component" value="Unassembled WGS sequence"/>
</dbReference>
<evidence type="ECO:0000313" key="20">
    <source>
        <dbReference type="Proteomes" id="UP000324907"/>
    </source>
</evidence>
<dbReference type="FunFam" id="1.10.287.70:FF:000123">
    <property type="entry name" value="Potassium channel KAT3"/>
    <property type="match status" value="1"/>
</dbReference>
<dbReference type="Pfam" id="PF00520">
    <property type="entry name" value="Ion_trans"/>
    <property type="match status" value="1"/>
</dbReference>
<evidence type="ECO:0000313" key="21">
    <source>
        <dbReference type="Proteomes" id="UP000325113"/>
    </source>
</evidence>
<feature type="compositionally biased region" description="Low complexity" evidence="13">
    <location>
        <begin position="1116"/>
        <end position="1135"/>
    </location>
</feature>
<dbReference type="GO" id="GO:0042391">
    <property type="term" value="P:regulation of membrane potential"/>
    <property type="evidence" value="ECO:0007669"/>
    <property type="project" value="TreeGrafter"/>
</dbReference>
<dbReference type="SUPFAM" id="SSF51206">
    <property type="entry name" value="cAMP-binding domain-like"/>
    <property type="match status" value="1"/>
</dbReference>
<keyword evidence="5" id="KW-0631">Potassium channel</keyword>
<evidence type="ECO:0000256" key="7">
    <source>
        <dbReference type="ARBA" id="ARBA00022958"/>
    </source>
</evidence>
<reference evidence="19 20" key="1">
    <citation type="submission" date="2019-07" db="EMBL/GenBank/DDBJ databases">
        <title>Genomes of Cafeteria roenbergensis.</title>
        <authorList>
            <person name="Fischer M.G."/>
            <person name="Hackl T."/>
            <person name="Roman M."/>
        </authorList>
    </citation>
    <scope>NUCLEOTIDE SEQUENCE [LARGE SCALE GENOMIC DNA]</scope>
    <source>
        <strain evidence="16 19">BVI</strain>
        <strain evidence="17 21">Cflag</strain>
        <strain evidence="18 20">RCC970-E3</strain>
    </source>
</reference>
<dbReference type="GO" id="GO:0034702">
    <property type="term" value="C:monoatomic ion channel complex"/>
    <property type="evidence" value="ECO:0007669"/>
    <property type="project" value="UniProtKB-KW"/>
</dbReference>
<keyword evidence="7" id="KW-0630">Potassium</keyword>
<dbReference type="PANTHER" id="PTHR10217">
    <property type="entry name" value="VOLTAGE AND LIGAND GATED POTASSIUM CHANNEL"/>
    <property type="match status" value="1"/>
</dbReference>
<evidence type="ECO:0000256" key="5">
    <source>
        <dbReference type="ARBA" id="ARBA00022826"/>
    </source>
</evidence>
<evidence type="ECO:0000313" key="18">
    <source>
        <dbReference type="EMBL" id="KAA0170992.1"/>
    </source>
</evidence>
<keyword evidence="10 14" id="KW-0472">Membrane</keyword>
<evidence type="ECO:0000256" key="1">
    <source>
        <dbReference type="ARBA" id="ARBA00004141"/>
    </source>
</evidence>
<evidence type="ECO:0000256" key="13">
    <source>
        <dbReference type="SAM" id="MobiDB-lite"/>
    </source>
</evidence>
<evidence type="ECO:0000256" key="2">
    <source>
        <dbReference type="ARBA" id="ARBA00022448"/>
    </source>
</evidence>
<keyword evidence="4 14" id="KW-0812">Transmembrane</keyword>
<evidence type="ECO:0000256" key="8">
    <source>
        <dbReference type="ARBA" id="ARBA00022989"/>
    </source>
</evidence>
<keyword evidence="9" id="KW-0406">Ion transport</keyword>
<gene>
    <name evidence="18" type="ORF">FNF28_00990</name>
    <name evidence="16" type="ORF">FNF29_06258</name>
    <name evidence="17" type="ORF">FNF31_04552</name>
</gene>
<evidence type="ECO:0000256" key="10">
    <source>
        <dbReference type="ARBA" id="ARBA00023136"/>
    </source>
</evidence>
<feature type="region of interest" description="Disordered" evidence="13">
    <location>
        <begin position="859"/>
        <end position="930"/>
    </location>
</feature>
<keyword evidence="3" id="KW-0633">Potassium transport</keyword>
<comment type="caution">
    <text evidence="17">The sequence shown here is derived from an EMBL/GenBank/DDBJ whole genome shotgun (WGS) entry which is preliminary data.</text>
</comment>
<feature type="transmembrane region" description="Helical" evidence="14">
    <location>
        <begin position="366"/>
        <end position="383"/>
    </location>
</feature>
<evidence type="ECO:0000256" key="4">
    <source>
        <dbReference type="ARBA" id="ARBA00022692"/>
    </source>
</evidence>
<accession>A0A5A8D3Z9</accession>
<keyword evidence="12" id="KW-0175">Coiled coil</keyword>
<keyword evidence="11" id="KW-0407">Ion channel</keyword>
<dbReference type="InterPro" id="IPR014710">
    <property type="entry name" value="RmlC-like_jellyroll"/>
</dbReference>
<evidence type="ECO:0000256" key="6">
    <source>
        <dbReference type="ARBA" id="ARBA00022882"/>
    </source>
</evidence>
<dbReference type="EMBL" id="VLTM01000048">
    <property type="protein sequence ID" value="KAA0160086.1"/>
    <property type="molecule type" value="Genomic_DNA"/>
</dbReference>
<feature type="transmembrane region" description="Helical" evidence="14">
    <location>
        <begin position="395"/>
        <end position="417"/>
    </location>
</feature>
<dbReference type="GO" id="GO:0005886">
    <property type="term" value="C:plasma membrane"/>
    <property type="evidence" value="ECO:0007669"/>
    <property type="project" value="TreeGrafter"/>
</dbReference>
<keyword evidence="19" id="KW-1185">Reference proteome</keyword>
<evidence type="ECO:0000313" key="16">
    <source>
        <dbReference type="EMBL" id="KAA0148974.1"/>
    </source>
</evidence>
<dbReference type="GO" id="GO:0005249">
    <property type="term" value="F:voltage-gated potassium channel activity"/>
    <property type="evidence" value="ECO:0007669"/>
    <property type="project" value="InterPro"/>
</dbReference>
<feature type="region of interest" description="Disordered" evidence="13">
    <location>
        <begin position="74"/>
        <end position="222"/>
    </location>
</feature>
<evidence type="ECO:0000256" key="9">
    <source>
        <dbReference type="ARBA" id="ARBA00023065"/>
    </source>
</evidence>
<dbReference type="Proteomes" id="UP000325113">
    <property type="component" value="Unassembled WGS sequence"/>
</dbReference>
<dbReference type="Proteomes" id="UP000323011">
    <property type="component" value="Unassembled WGS sequence"/>
</dbReference>
<evidence type="ECO:0000256" key="14">
    <source>
        <dbReference type="SAM" id="Phobius"/>
    </source>
</evidence>
<feature type="transmembrane region" description="Helical" evidence="14">
    <location>
        <begin position="1248"/>
        <end position="1266"/>
    </location>
</feature>
<dbReference type="InterPro" id="IPR005821">
    <property type="entry name" value="Ion_trans_dom"/>
</dbReference>
<dbReference type="PROSITE" id="PS50042">
    <property type="entry name" value="CNMP_BINDING_3"/>
    <property type="match status" value="1"/>
</dbReference>
<dbReference type="Gene3D" id="1.10.287.630">
    <property type="entry name" value="Helix hairpin bin"/>
    <property type="match status" value="1"/>
</dbReference>
<dbReference type="InterPro" id="IPR050818">
    <property type="entry name" value="KCNH_animal-type"/>
</dbReference>
<feature type="compositionally biased region" description="Low complexity" evidence="13">
    <location>
        <begin position="200"/>
        <end position="212"/>
    </location>
</feature>
<dbReference type="InterPro" id="IPR000595">
    <property type="entry name" value="cNMP-bd_dom"/>
</dbReference>
<feature type="region of interest" description="Disordered" evidence="13">
    <location>
        <begin position="1"/>
        <end position="35"/>
    </location>
</feature>
<keyword evidence="6" id="KW-0851">Voltage-gated channel</keyword>
<feature type="region of interest" description="Disordered" evidence="13">
    <location>
        <begin position="1114"/>
        <end position="1190"/>
    </location>
</feature>
<dbReference type="OMA" id="TSEHRAN"/>
<dbReference type="PRINTS" id="PR01463">
    <property type="entry name" value="EAGCHANLFMLY"/>
</dbReference>
<evidence type="ECO:0000256" key="12">
    <source>
        <dbReference type="SAM" id="Coils"/>
    </source>
</evidence>
<proteinExistence type="predicted"/>
<evidence type="ECO:0000256" key="11">
    <source>
        <dbReference type="ARBA" id="ARBA00023303"/>
    </source>
</evidence>
<comment type="subcellular location">
    <subcellularLocation>
        <location evidence="1">Membrane</location>
        <topology evidence="1">Multi-pass membrane protein</topology>
    </subcellularLocation>
</comment>
<feature type="transmembrane region" description="Helical" evidence="14">
    <location>
        <begin position="590"/>
        <end position="614"/>
    </location>
</feature>
<feature type="coiled-coil region" evidence="12">
    <location>
        <begin position="1215"/>
        <end position="1242"/>
    </location>
</feature>
<evidence type="ECO:0000256" key="3">
    <source>
        <dbReference type="ARBA" id="ARBA00022538"/>
    </source>
</evidence>
<keyword evidence="2" id="KW-0813">Transport</keyword>
<dbReference type="CDD" id="cd00038">
    <property type="entry name" value="CAP_ED"/>
    <property type="match status" value="1"/>
</dbReference>
<feature type="domain" description="Cyclic nucleotide-binding" evidence="15">
    <location>
        <begin position="719"/>
        <end position="787"/>
    </location>
</feature>
<dbReference type="AlphaFoldDB" id="A0A5A8D3Z9"/>
<feature type="compositionally biased region" description="Basic and acidic residues" evidence="13">
    <location>
        <begin position="1"/>
        <end position="13"/>
    </location>
</feature>
<feature type="transmembrane region" description="Helical" evidence="14">
    <location>
        <begin position="503"/>
        <end position="531"/>
    </location>
</feature>
<dbReference type="EMBL" id="VLTN01000047">
    <property type="protein sequence ID" value="KAA0148974.1"/>
    <property type="molecule type" value="Genomic_DNA"/>
</dbReference>
<feature type="region of interest" description="Disordered" evidence="13">
    <location>
        <begin position="943"/>
        <end position="1015"/>
    </location>
</feature>
<dbReference type="SUPFAM" id="SSF81324">
    <property type="entry name" value="Voltage-gated potassium channels"/>
    <property type="match status" value="1"/>
</dbReference>
<sequence length="1268" mass="135969">MAASRRSADEERAAASSILSQPKKPGVVSLSDMDEEAQMREIRARARGAGMHTEDGLEDEQLRELIRATPQALMSMASERSSAGAGPSPTGARGTTGGRTRTSASLPHGAGDGEQPRSGSEADFTDMAGSSVRLLRARQPDEEAKPMGTGDIRGRAAPRGQEKFQVRLDVTQKPGLVMESAGSFSDDDAGSDGKRDQHSGLELGLAGAAAGGSHRRASVGSTGAEAMAAALEQYGDDAGEAIEQAELARSAYVAHVRAERAESKRQLAAVAPASRSESEDGRHAGGAAVTPFHGGRLKDMPAKDGRAGRPTLKSSASKMGGGGGPKDLLVSAGKRVQTANRIAKVAPPKMNRVCLLNKNKPMMRSWDVLMIVLLLYTALLTPFEVSFVDSALLDAWFWINRVVDAGFLVDLVFNFFLPYHDPDTRREIINHWSIAVHYLQGWFIVDILSIFPFDIVFEQVSGNSGAGATFRIVRVIRLLKLAKLLRVVRASRIVTRWRSRVGISFSLVQLVSFLVYVLLLAHWSACAFYLVGTLTMDEAAGITSWVVHEDVVGKPFDAYVASLYFSTMTTTTIGYGDIVPVNAYERLFTVFLMILGGALYAYVIGAIGSIVATFDGATSEHRANMDQLNRYTTELDLPQKLREELREYFSQTLSIQRERYYSHLLTFMSPKLRGHVAMQRHGEWIKHVPFFNVGNTHERIAFVTAVAMELQPAVFGMLERVMYAGQTINRMYIIQKGLATVQGKIVSRGHFFGEEAILTQARAISTVRALTYLDVFYLSKDALSRILDSGDFGETRKKIRYAVIRMALRRELLKCATLARIQNNLFRIGQGGVLAYAPDPSADVELDADDEDASVFGASSIPRTRRVESKTEMGAGRPPSPPPLGLVNLARQASKHRATRASEASVMSKSMASSHRAISRTRIEGSAASGDDDALLDAASAYHERASAASDRRPPPQQHSPPASGAVSLVSRGSGQPWTGRAAKLESPATPADATFDSSGANPAQRGVFLPQTSIPAGSGVGAPALGAGDSKDSKLVPSVVGAAAPRGSSKSQGRSSSVGAEALVSAAGGAVGLDAPSHAVQQQPGYFTAEQRASFARDARRMERRMPLLAREMSRATLGTRRRGSSSAASGHTSLPASRLQAPLAPPPTAQEGRGADWVTRPHTSLTSASDVDATAARPATAETASSVVPKQATYERGVLQRILVQSNKSRVDAGEAARTAQSLESTVKALEIQMDNLLTATQRSQYIAAFACLLSCALLAILLTRN</sequence>
<evidence type="ECO:0000313" key="17">
    <source>
        <dbReference type="EMBL" id="KAA0160086.1"/>
    </source>
</evidence>
<feature type="region of interest" description="Disordered" evidence="13">
    <location>
        <begin position="267"/>
        <end position="324"/>
    </location>
</feature>
<dbReference type="EMBL" id="VLTL01000009">
    <property type="protein sequence ID" value="KAA0170992.1"/>
    <property type="molecule type" value="Genomic_DNA"/>
</dbReference>
<dbReference type="PANTHER" id="PTHR10217:SF435">
    <property type="entry name" value="POTASSIUM VOLTAGE-GATED CHANNEL PROTEIN EAG"/>
    <property type="match status" value="1"/>
</dbReference>
<feature type="compositionally biased region" description="Low complexity" evidence="13">
    <location>
        <begin position="1175"/>
        <end position="1186"/>
    </location>
</feature>
<feature type="compositionally biased region" description="Basic and acidic residues" evidence="13">
    <location>
        <begin position="296"/>
        <end position="307"/>
    </location>
</feature>
<name>A0A5A8D3Z9_CAFRO</name>
<feature type="compositionally biased region" description="Basic and acidic residues" evidence="13">
    <location>
        <begin position="943"/>
        <end position="954"/>
    </location>
</feature>
<evidence type="ECO:0000313" key="19">
    <source>
        <dbReference type="Proteomes" id="UP000323011"/>
    </source>
</evidence>
<keyword evidence="8 14" id="KW-1133">Transmembrane helix</keyword>
<dbReference type="Gene3D" id="2.60.120.10">
    <property type="entry name" value="Jelly Rolls"/>
    <property type="match status" value="1"/>
</dbReference>
<feature type="transmembrane region" description="Helical" evidence="14">
    <location>
        <begin position="558"/>
        <end position="578"/>
    </location>
</feature>
<organism evidence="17 21">
    <name type="scientific">Cafeteria roenbergensis</name>
    <name type="common">Marine flagellate</name>
    <dbReference type="NCBI Taxonomy" id="33653"/>
    <lineage>
        <taxon>Eukaryota</taxon>
        <taxon>Sar</taxon>
        <taxon>Stramenopiles</taxon>
        <taxon>Bigyra</taxon>
        <taxon>Opalozoa</taxon>
        <taxon>Bicosoecida</taxon>
        <taxon>Cafeteriaceae</taxon>
        <taxon>Cafeteria</taxon>
    </lineage>
</organism>